<keyword evidence="3" id="KW-0645">Protease</keyword>
<evidence type="ECO:0000256" key="2">
    <source>
        <dbReference type="ARBA" id="ARBA00010981"/>
    </source>
</evidence>
<feature type="compositionally biased region" description="Low complexity" evidence="9">
    <location>
        <begin position="94"/>
        <end position="122"/>
    </location>
</feature>
<evidence type="ECO:0000256" key="5">
    <source>
        <dbReference type="ARBA" id="ARBA00022786"/>
    </source>
</evidence>
<dbReference type="GO" id="GO:0005768">
    <property type="term" value="C:endosome"/>
    <property type="evidence" value="ECO:0007669"/>
    <property type="project" value="TreeGrafter"/>
</dbReference>
<feature type="compositionally biased region" description="Polar residues" evidence="9">
    <location>
        <begin position="123"/>
        <end position="133"/>
    </location>
</feature>
<keyword evidence="4" id="KW-0479">Metal-binding</keyword>
<accession>A0A8H6X7H4</accession>
<dbReference type="PANTHER" id="PTHR12947:SF13">
    <property type="entry name" value="FI19924P1"/>
    <property type="match status" value="1"/>
</dbReference>
<dbReference type="GO" id="GO:0046872">
    <property type="term" value="F:metal ion binding"/>
    <property type="evidence" value="ECO:0007669"/>
    <property type="project" value="UniProtKB-KW"/>
</dbReference>
<dbReference type="GO" id="GO:0140492">
    <property type="term" value="F:metal-dependent deubiquitinase activity"/>
    <property type="evidence" value="ECO:0007669"/>
    <property type="project" value="InterPro"/>
</dbReference>
<evidence type="ECO:0000313" key="12">
    <source>
        <dbReference type="Proteomes" id="UP000620124"/>
    </source>
</evidence>
<keyword evidence="12" id="KW-1185">Reference proteome</keyword>
<comment type="cofactor">
    <cofactor evidence="1">
        <name>Zn(2+)</name>
        <dbReference type="ChEBI" id="CHEBI:29105"/>
    </cofactor>
</comment>
<dbReference type="AlphaFoldDB" id="A0A8H6X7H4"/>
<reference evidence="11" key="1">
    <citation type="submission" date="2020-05" db="EMBL/GenBank/DDBJ databases">
        <title>Mycena genomes resolve the evolution of fungal bioluminescence.</title>
        <authorList>
            <person name="Tsai I.J."/>
        </authorList>
    </citation>
    <scope>NUCLEOTIDE SEQUENCE</scope>
    <source>
        <strain evidence="11">CCC161011</strain>
    </source>
</reference>
<dbReference type="GO" id="GO:0061578">
    <property type="term" value="F:K63-linked deubiquitinase activity"/>
    <property type="evidence" value="ECO:0007669"/>
    <property type="project" value="InterPro"/>
</dbReference>
<dbReference type="GO" id="GO:0006508">
    <property type="term" value="P:proteolysis"/>
    <property type="evidence" value="ECO:0007669"/>
    <property type="project" value="UniProtKB-KW"/>
</dbReference>
<dbReference type="Gene3D" id="3.40.140.10">
    <property type="entry name" value="Cytidine Deaminase, domain 2"/>
    <property type="match status" value="1"/>
</dbReference>
<evidence type="ECO:0000259" key="10">
    <source>
        <dbReference type="PROSITE" id="PS50249"/>
    </source>
</evidence>
<feature type="region of interest" description="Disordered" evidence="9">
    <location>
        <begin position="92"/>
        <end position="176"/>
    </location>
</feature>
<comment type="similarity">
    <text evidence="2">Belongs to the peptidase M67C family.</text>
</comment>
<gene>
    <name evidence="11" type="ORF">MVEN_02209700</name>
</gene>
<evidence type="ECO:0000256" key="9">
    <source>
        <dbReference type="SAM" id="MobiDB-lite"/>
    </source>
</evidence>
<dbReference type="GO" id="GO:0016020">
    <property type="term" value="C:membrane"/>
    <property type="evidence" value="ECO:0007669"/>
    <property type="project" value="TreeGrafter"/>
</dbReference>
<dbReference type="InterPro" id="IPR037518">
    <property type="entry name" value="MPN"/>
</dbReference>
<dbReference type="PANTHER" id="PTHR12947">
    <property type="entry name" value="AMSH-LIKE PROTEASE"/>
    <property type="match status" value="1"/>
</dbReference>
<name>A0A8H6X7H4_9AGAR</name>
<dbReference type="InterPro" id="IPR000555">
    <property type="entry name" value="JAMM/MPN+_dom"/>
</dbReference>
<evidence type="ECO:0000256" key="1">
    <source>
        <dbReference type="ARBA" id="ARBA00001947"/>
    </source>
</evidence>
<dbReference type="GO" id="GO:0070536">
    <property type="term" value="P:protein K63-linked deubiquitination"/>
    <property type="evidence" value="ECO:0007669"/>
    <property type="project" value="InterPro"/>
</dbReference>
<dbReference type="Pfam" id="PF01398">
    <property type="entry name" value="JAB"/>
    <property type="match status" value="1"/>
</dbReference>
<proteinExistence type="inferred from homology"/>
<dbReference type="Proteomes" id="UP000620124">
    <property type="component" value="Unassembled WGS sequence"/>
</dbReference>
<keyword evidence="6" id="KW-0378">Hydrolase</keyword>
<dbReference type="SMART" id="SM00232">
    <property type="entry name" value="JAB_MPN"/>
    <property type="match status" value="1"/>
</dbReference>
<protein>
    <submittedName>
        <fullName evidence="11">MPN domain-containing protein</fullName>
    </submittedName>
</protein>
<dbReference type="OrthoDB" id="3640at2759"/>
<organism evidence="11 12">
    <name type="scientific">Mycena venus</name>
    <dbReference type="NCBI Taxonomy" id="2733690"/>
    <lineage>
        <taxon>Eukaryota</taxon>
        <taxon>Fungi</taxon>
        <taxon>Dikarya</taxon>
        <taxon>Basidiomycota</taxon>
        <taxon>Agaricomycotina</taxon>
        <taxon>Agaricomycetes</taxon>
        <taxon>Agaricomycetidae</taxon>
        <taxon>Agaricales</taxon>
        <taxon>Marasmiineae</taxon>
        <taxon>Mycenaceae</taxon>
        <taxon>Mycena</taxon>
    </lineage>
</organism>
<keyword evidence="5" id="KW-0833">Ubl conjugation pathway</keyword>
<evidence type="ECO:0000256" key="6">
    <source>
        <dbReference type="ARBA" id="ARBA00022801"/>
    </source>
</evidence>
<evidence type="ECO:0000256" key="8">
    <source>
        <dbReference type="ARBA" id="ARBA00023049"/>
    </source>
</evidence>
<evidence type="ECO:0000256" key="4">
    <source>
        <dbReference type="ARBA" id="ARBA00022723"/>
    </source>
</evidence>
<dbReference type="CDD" id="cd08066">
    <property type="entry name" value="MPN_AMSH_like"/>
    <property type="match status" value="1"/>
</dbReference>
<evidence type="ECO:0000256" key="3">
    <source>
        <dbReference type="ARBA" id="ARBA00022670"/>
    </source>
</evidence>
<keyword evidence="8" id="KW-0482">Metalloprotease</keyword>
<feature type="compositionally biased region" description="Basic and acidic residues" evidence="9">
    <location>
        <begin position="149"/>
        <end position="172"/>
    </location>
</feature>
<evidence type="ECO:0000313" key="11">
    <source>
        <dbReference type="EMBL" id="KAF7335557.1"/>
    </source>
</evidence>
<feature type="domain" description="MPN" evidence="10">
    <location>
        <begin position="181"/>
        <end position="323"/>
    </location>
</feature>
<dbReference type="EMBL" id="JACAZI010000024">
    <property type="protein sequence ID" value="KAF7335557.1"/>
    <property type="molecule type" value="Genomic_DNA"/>
</dbReference>
<evidence type="ECO:0000256" key="7">
    <source>
        <dbReference type="ARBA" id="ARBA00022833"/>
    </source>
</evidence>
<comment type="caution">
    <text evidence="11">The sequence shown here is derived from an EMBL/GenBank/DDBJ whole genome shotgun (WGS) entry which is preliminary data.</text>
</comment>
<keyword evidence="7" id="KW-0862">Zinc</keyword>
<sequence length="386" mass="41843">MPPSLVLSLFPPCFPLHRTLTFPSISGSRTRSSIDGLPTSSYSNSAVTYPALARHMSSHQRTQGYVPGAWGSSLPPAAPAFAVPQDNYAGVGAGSWQQQQGQTQANPHASMALGAARAAATAPPTSSVGYSTPLSPPPDPRAAAAQAKADAERADRERSERDERERAEETRRNGGRPRLRTVLLPHATLPRFLAIASVNTSRNLETCGLLLGREVVKGSNPDGKTRYVVETLLIPKQHATSDTCTMDEEESVLGFTEERGLITLGWIHTHPSQSCFMSSVDLHTHASFQCMLPESFAVVCAPKSDPKYVLAFSLHSYLDIFPFGVDSLLPRLFGIFRLTDPPGLQTVLKCTAKQAFHPHPDVPIYTDADKGHVQMRDAALEIVDLR</sequence>
<dbReference type="PROSITE" id="PS50249">
    <property type="entry name" value="MPN"/>
    <property type="match status" value="1"/>
</dbReference>
<dbReference type="InterPro" id="IPR044098">
    <property type="entry name" value="STAMBP/STALP-like_MPN"/>
</dbReference>
<dbReference type="SUPFAM" id="SSF102712">
    <property type="entry name" value="JAB1/MPN domain"/>
    <property type="match status" value="1"/>
</dbReference>